<organism evidence="1">
    <name type="scientific">marine sediment metagenome</name>
    <dbReference type="NCBI Taxonomy" id="412755"/>
    <lineage>
        <taxon>unclassified sequences</taxon>
        <taxon>metagenomes</taxon>
        <taxon>ecological metagenomes</taxon>
    </lineage>
</organism>
<comment type="caution">
    <text evidence="1">The sequence shown here is derived from an EMBL/GenBank/DDBJ whole genome shotgun (WGS) entry which is preliminary data.</text>
</comment>
<dbReference type="EMBL" id="BART01004182">
    <property type="protein sequence ID" value="GAG67530.1"/>
    <property type="molecule type" value="Genomic_DNA"/>
</dbReference>
<dbReference type="AlphaFoldDB" id="X0ZD65"/>
<reference evidence="1" key="1">
    <citation type="journal article" date="2014" name="Front. Microbiol.">
        <title>High frequency of phylogenetically diverse reductive dehalogenase-homologous genes in deep subseafloor sedimentary metagenomes.</title>
        <authorList>
            <person name="Kawai M."/>
            <person name="Futagami T."/>
            <person name="Toyoda A."/>
            <person name="Takaki Y."/>
            <person name="Nishi S."/>
            <person name="Hori S."/>
            <person name="Arai W."/>
            <person name="Tsubouchi T."/>
            <person name="Morono Y."/>
            <person name="Uchiyama I."/>
            <person name="Ito T."/>
            <person name="Fujiyama A."/>
            <person name="Inagaki F."/>
            <person name="Takami H."/>
        </authorList>
    </citation>
    <scope>NUCLEOTIDE SEQUENCE</scope>
    <source>
        <strain evidence="1">Expedition CK06-06</strain>
    </source>
</reference>
<protein>
    <submittedName>
        <fullName evidence="1">Uncharacterized protein</fullName>
    </submittedName>
</protein>
<name>X0ZD65_9ZZZZ</name>
<proteinExistence type="predicted"/>
<accession>X0ZD65</accession>
<evidence type="ECO:0000313" key="1">
    <source>
        <dbReference type="EMBL" id="GAG67530.1"/>
    </source>
</evidence>
<gene>
    <name evidence="1" type="ORF">S01H4_10747</name>
</gene>
<sequence length="65" mass="7466">MNGVRVEYEASLKQTAKGVWYVDTIRCGDDSIEGLGAKLHLMMMEVEAQLERHNFVEPKPEKKEE</sequence>